<dbReference type="PROSITE" id="PS50011">
    <property type="entry name" value="PROTEIN_KINASE_DOM"/>
    <property type="match status" value="1"/>
</dbReference>
<evidence type="ECO:0000313" key="10">
    <source>
        <dbReference type="EMBL" id="KAF5181879.1"/>
    </source>
</evidence>
<dbReference type="InterPro" id="IPR001245">
    <property type="entry name" value="Ser-Thr/Tyr_kinase_cat_dom"/>
</dbReference>
<dbReference type="GO" id="GO:0005886">
    <property type="term" value="C:plasma membrane"/>
    <property type="evidence" value="ECO:0007669"/>
    <property type="project" value="TreeGrafter"/>
</dbReference>
<dbReference type="InterPro" id="IPR000719">
    <property type="entry name" value="Prot_kinase_dom"/>
</dbReference>
<keyword evidence="7" id="KW-1015">Disulfide bond</keyword>
<dbReference type="Proteomes" id="UP000554482">
    <property type="component" value="Unassembled WGS sequence"/>
</dbReference>
<dbReference type="InterPro" id="IPR011009">
    <property type="entry name" value="Kinase-like_dom_sf"/>
</dbReference>
<evidence type="ECO:0000256" key="5">
    <source>
        <dbReference type="ARBA" id="ARBA00022777"/>
    </source>
</evidence>
<sequence length="319" mass="36228">MIVLGLGIWYLWRKRSLKGDQSEKDDLELPIYDLVTITNATNNFSKKDKLGEGGFGPVYKGKLEGGEEKMLVYEYMQNKCLHSFIFDETKSKLLDWKNRFDIILGIARGLLYLHHDSRLRVIHRDLKTSNILLNGEMVPKISDFGMAKLFGEDQLEASTKRVVGTYGYMSPEYAIDGHFSVKSDVFSYGVVVLEIISGKKNRGFCHPDHELNLLGHAWRLWNEDKCMELVEDSIHNSASAQDIIRCIHVGLLCVQKSSEQRPTMSSVLMMLSSETVVLPNPQPPGFYIERDPIKDHSSYSEKVSCLSNDATMTILLEGR</sequence>
<dbReference type="GO" id="GO:0004674">
    <property type="term" value="F:protein serine/threonine kinase activity"/>
    <property type="evidence" value="ECO:0007669"/>
    <property type="project" value="UniProtKB-KW"/>
</dbReference>
<keyword evidence="3" id="KW-0732">Signal</keyword>
<dbReference type="Gene3D" id="1.10.510.10">
    <property type="entry name" value="Transferase(Phosphotransferase) domain 1"/>
    <property type="match status" value="1"/>
</dbReference>
<dbReference type="Pfam" id="PF11883">
    <property type="entry name" value="DUF3403"/>
    <property type="match status" value="1"/>
</dbReference>
<keyword evidence="11" id="KW-1185">Reference proteome</keyword>
<dbReference type="Pfam" id="PF07714">
    <property type="entry name" value="PK_Tyr_Ser-Thr"/>
    <property type="match status" value="1"/>
</dbReference>
<keyword evidence="4" id="KW-0547">Nucleotide-binding</keyword>
<evidence type="ECO:0000259" key="9">
    <source>
        <dbReference type="PROSITE" id="PS50011"/>
    </source>
</evidence>
<dbReference type="GO" id="GO:0005524">
    <property type="term" value="F:ATP binding"/>
    <property type="evidence" value="ECO:0007669"/>
    <property type="project" value="UniProtKB-KW"/>
</dbReference>
<evidence type="ECO:0000313" key="11">
    <source>
        <dbReference type="Proteomes" id="UP000554482"/>
    </source>
</evidence>
<dbReference type="FunFam" id="1.10.510.10:FF:000060">
    <property type="entry name" value="G-type lectin S-receptor-like serine/threonine-protein kinase"/>
    <property type="match status" value="1"/>
</dbReference>
<dbReference type="Gene3D" id="3.30.200.20">
    <property type="entry name" value="Phosphorylase Kinase, domain 1"/>
    <property type="match status" value="1"/>
</dbReference>
<organism evidence="10 11">
    <name type="scientific">Thalictrum thalictroides</name>
    <name type="common">Rue-anemone</name>
    <name type="synonym">Anemone thalictroides</name>
    <dbReference type="NCBI Taxonomy" id="46969"/>
    <lineage>
        <taxon>Eukaryota</taxon>
        <taxon>Viridiplantae</taxon>
        <taxon>Streptophyta</taxon>
        <taxon>Embryophyta</taxon>
        <taxon>Tracheophyta</taxon>
        <taxon>Spermatophyta</taxon>
        <taxon>Magnoliopsida</taxon>
        <taxon>Ranunculales</taxon>
        <taxon>Ranunculaceae</taxon>
        <taxon>Thalictroideae</taxon>
        <taxon>Thalictrum</taxon>
    </lineage>
</organism>
<evidence type="ECO:0000256" key="8">
    <source>
        <dbReference type="ARBA" id="ARBA00023180"/>
    </source>
</evidence>
<protein>
    <submittedName>
        <fullName evidence="10">Cysteine-rich receptor-like protein kinase</fullName>
    </submittedName>
</protein>
<name>A0A7J6V9Z7_THATH</name>
<comment type="caution">
    <text evidence="10">The sequence shown here is derived from an EMBL/GenBank/DDBJ whole genome shotgun (WGS) entry which is preliminary data.</text>
</comment>
<evidence type="ECO:0000256" key="1">
    <source>
        <dbReference type="ARBA" id="ARBA00022527"/>
    </source>
</evidence>
<accession>A0A7J6V9Z7</accession>
<keyword evidence="5 10" id="KW-0418">Kinase</keyword>
<dbReference type="PROSITE" id="PS00108">
    <property type="entry name" value="PROTEIN_KINASE_ST"/>
    <property type="match status" value="1"/>
</dbReference>
<evidence type="ECO:0000256" key="7">
    <source>
        <dbReference type="ARBA" id="ARBA00023157"/>
    </source>
</evidence>
<dbReference type="PANTHER" id="PTHR27002:SF181">
    <property type="entry name" value="RECEPTOR-LIKE SERINE_THREONINE-PROTEIN KINASE"/>
    <property type="match status" value="1"/>
</dbReference>
<dbReference type="PANTHER" id="PTHR27002">
    <property type="entry name" value="RECEPTOR-LIKE SERINE/THREONINE-PROTEIN KINASE SD1-8"/>
    <property type="match status" value="1"/>
</dbReference>
<dbReference type="InterPro" id="IPR008271">
    <property type="entry name" value="Ser/Thr_kinase_AS"/>
</dbReference>
<dbReference type="EMBL" id="JABWDY010035615">
    <property type="protein sequence ID" value="KAF5181879.1"/>
    <property type="molecule type" value="Genomic_DNA"/>
</dbReference>
<dbReference type="InterPro" id="IPR021820">
    <property type="entry name" value="S-locus_recpt_kinase_C"/>
</dbReference>
<evidence type="ECO:0000256" key="3">
    <source>
        <dbReference type="ARBA" id="ARBA00022729"/>
    </source>
</evidence>
<proteinExistence type="predicted"/>
<gene>
    <name evidence="10" type="ORF">FRX31_028534</name>
</gene>
<feature type="domain" description="Protein kinase" evidence="9">
    <location>
        <begin position="1"/>
        <end position="276"/>
    </location>
</feature>
<reference evidence="10 11" key="1">
    <citation type="submission" date="2020-06" db="EMBL/GenBank/DDBJ databases">
        <title>Transcriptomic and genomic resources for Thalictrum thalictroides and T. hernandezii: Facilitating candidate gene discovery in an emerging model plant lineage.</title>
        <authorList>
            <person name="Arias T."/>
            <person name="Riano-Pachon D.M."/>
            <person name="Di Stilio V.S."/>
        </authorList>
    </citation>
    <scope>NUCLEOTIDE SEQUENCE [LARGE SCALE GENOMIC DNA]</scope>
    <source>
        <strain evidence="11">cv. WT478/WT964</strain>
        <tissue evidence="10">Leaves</tissue>
    </source>
</reference>
<dbReference type="SUPFAM" id="SSF56112">
    <property type="entry name" value="Protein kinase-like (PK-like)"/>
    <property type="match status" value="1"/>
</dbReference>
<dbReference type="OrthoDB" id="4062651at2759"/>
<dbReference type="SMART" id="SM00220">
    <property type="entry name" value="S_TKc"/>
    <property type="match status" value="1"/>
</dbReference>
<evidence type="ECO:0000256" key="4">
    <source>
        <dbReference type="ARBA" id="ARBA00022741"/>
    </source>
</evidence>
<keyword evidence="1" id="KW-0723">Serine/threonine-protein kinase</keyword>
<keyword evidence="2" id="KW-0808">Transferase</keyword>
<evidence type="ECO:0000256" key="6">
    <source>
        <dbReference type="ARBA" id="ARBA00022840"/>
    </source>
</evidence>
<keyword evidence="6" id="KW-0067">ATP-binding</keyword>
<keyword evidence="10" id="KW-0675">Receptor</keyword>
<keyword evidence="8" id="KW-0325">Glycoprotein</keyword>
<evidence type="ECO:0000256" key="2">
    <source>
        <dbReference type="ARBA" id="ARBA00022679"/>
    </source>
</evidence>
<dbReference type="AlphaFoldDB" id="A0A7J6V9Z7"/>